<dbReference type="AlphaFoldDB" id="A0A8J6YTW5"/>
<dbReference type="PROSITE" id="PS51257">
    <property type="entry name" value="PROKAR_LIPOPROTEIN"/>
    <property type="match status" value="1"/>
</dbReference>
<dbReference type="EMBL" id="JACVXA010000040">
    <property type="protein sequence ID" value="MBE3639168.1"/>
    <property type="molecule type" value="Genomic_DNA"/>
</dbReference>
<comment type="caution">
    <text evidence="1">The sequence shown here is derived from an EMBL/GenBank/DDBJ whole genome shotgun (WGS) entry which is preliminary data.</text>
</comment>
<name>A0A8J6YTW5_9RHOB</name>
<evidence type="ECO:0008006" key="3">
    <source>
        <dbReference type="Google" id="ProtNLM"/>
    </source>
</evidence>
<keyword evidence="2" id="KW-1185">Reference proteome</keyword>
<dbReference type="Proteomes" id="UP000609121">
    <property type="component" value="Unassembled WGS sequence"/>
</dbReference>
<sequence length="173" mass="17837">MSEPRRWGAALAAAAGLLGLAGCAGPAAQDREALAKLFWTPPASLAAETRLPEGLGTAGPIRLVMVLEETGGGAARSESFTLAPPEGGAQGHRLRRADYRRFSQFQNRVVASIGLQAQVDVELMVPYCRKPAQAPGSGAPVVALADLRDGSVLMSSAAPVSARGMYAQLPACA</sequence>
<evidence type="ECO:0000313" key="1">
    <source>
        <dbReference type="EMBL" id="MBE3639168.1"/>
    </source>
</evidence>
<organism evidence="1 2">
    <name type="scientific">Mangrovicoccus algicola</name>
    <dbReference type="NCBI Taxonomy" id="2771008"/>
    <lineage>
        <taxon>Bacteria</taxon>
        <taxon>Pseudomonadati</taxon>
        <taxon>Pseudomonadota</taxon>
        <taxon>Alphaproteobacteria</taxon>
        <taxon>Rhodobacterales</taxon>
        <taxon>Paracoccaceae</taxon>
        <taxon>Mangrovicoccus</taxon>
    </lineage>
</organism>
<protein>
    <recommendedName>
        <fullName evidence="3">Lipoprotein</fullName>
    </recommendedName>
</protein>
<gene>
    <name evidence="1" type="ORF">ICN82_13255</name>
</gene>
<evidence type="ECO:0000313" key="2">
    <source>
        <dbReference type="Proteomes" id="UP000609121"/>
    </source>
</evidence>
<reference evidence="1" key="1">
    <citation type="submission" date="2020-09" db="EMBL/GenBank/DDBJ databases">
        <title>A novel bacterium of genus Mangrovicoccus, isolated from South China Sea.</title>
        <authorList>
            <person name="Huang H."/>
            <person name="Mo K."/>
            <person name="Hu Y."/>
        </authorList>
    </citation>
    <scope>NUCLEOTIDE SEQUENCE</scope>
    <source>
        <strain evidence="1">HB182678</strain>
    </source>
</reference>
<proteinExistence type="predicted"/>
<dbReference type="RefSeq" id="WP_193183557.1">
    <property type="nucleotide sequence ID" value="NZ_JACVXA010000040.1"/>
</dbReference>
<accession>A0A8J6YTW5</accession>